<keyword evidence="3 6" id="KW-1133">Transmembrane helix</keyword>
<evidence type="ECO:0000256" key="2">
    <source>
        <dbReference type="ARBA" id="ARBA00022692"/>
    </source>
</evidence>
<dbReference type="InterPro" id="IPR005828">
    <property type="entry name" value="MFS_sugar_transport-like"/>
</dbReference>
<protein>
    <submittedName>
        <fullName evidence="7">Zmp:0000001102</fullName>
    </submittedName>
</protein>
<dbReference type="STRING" id="8005.ENSEEEP00000010954"/>
<dbReference type="GO" id="GO:0022857">
    <property type="term" value="F:transmembrane transporter activity"/>
    <property type="evidence" value="ECO:0007669"/>
    <property type="project" value="InterPro"/>
</dbReference>
<evidence type="ECO:0000256" key="5">
    <source>
        <dbReference type="SAM" id="MobiDB-lite"/>
    </source>
</evidence>
<dbReference type="GeneTree" id="ENSGT00940000154922"/>
<keyword evidence="8" id="KW-1185">Reference proteome</keyword>
<proteinExistence type="predicted"/>
<feature type="transmembrane region" description="Helical" evidence="6">
    <location>
        <begin position="191"/>
        <end position="213"/>
    </location>
</feature>
<evidence type="ECO:0000256" key="6">
    <source>
        <dbReference type="SAM" id="Phobius"/>
    </source>
</evidence>
<evidence type="ECO:0000256" key="3">
    <source>
        <dbReference type="ARBA" id="ARBA00022989"/>
    </source>
</evidence>
<evidence type="ECO:0000313" key="7">
    <source>
        <dbReference type="Ensembl" id="ENSEEEP00000010954.2"/>
    </source>
</evidence>
<evidence type="ECO:0000256" key="4">
    <source>
        <dbReference type="ARBA" id="ARBA00023136"/>
    </source>
</evidence>
<comment type="subcellular location">
    <subcellularLocation>
        <location evidence="1">Membrane</location>
        <topology evidence="1">Multi-pass membrane protein</topology>
    </subcellularLocation>
</comment>
<reference evidence="7" key="5">
    <citation type="submission" date="2025-09" db="UniProtKB">
        <authorList>
            <consortium name="Ensembl"/>
        </authorList>
    </citation>
    <scope>IDENTIFICATION</scope>
</reference>
<keyword evidence="2 6" id="KW-0812">Transmembrane</keyword>
<dbReference type="InterPro" id="IPR036259">
    <property type="entry name" value="MFS_trans_sf"/>
</dbReference>
<dbReference type="AlphaFoldDB" id="A0A4W4EGR8"/>
<dbReference type="GO" id="GO:0016020">
    <property type="term" value="C:membrane"/>
    <property type="evidence" value="ECO:0007669"/>
    <property type="project" value="UniProtKB-SubCell"/>
</dbReference>
<name>A0A4W4EGR8_ELEEL</name>
<feature type="transmembrane region" description="Helical" evidence="6">
    <location>
        <begin position="249"/>
        <end position="267"/>
    </location>
</feature>
<dbReference type="Pfam" id="PF00083">
    <property type="entry name" value="Sugar_tr"/>
    <property type="match status" value="1"/>
</dbReference>
<dbReference type="Proteomes" id="UP000314983">
    <property type="component" value="Chromosome 13"/>
</dbReference>
<feature type="transmembrane region" description="Helical" evidence="6">
    <location>
        <begin position="220"/>
        <end position="243"/>
    </location>
</feature>
<sequence length="536" mass="60483">MKFENILAETDGFGRYQIAIITLLVFSRISLPGHFLLNNFIAAIPSHHCAITSLENEGVFGNLTKEQRLTVSIPKQEEGTFASCHMFPEPQFHLLTSSSNTSALPVIQCQNGWEYDHSTFRSTLVTQFDLVCQTKGLTKVSASIFFAGIMFGAAFYGILCDKYGRKTMLLVSIVSALVFSIASIISTNFSLFMAFRFLTGISIISIVLSLEWVDTEHRTFIAVFGSVTWTLGNLMLAGIAYVITDWRMLIVTVTAPLALAVATWGWVPESARWLIVNGRIEAAYRYLQTCARFNGRQDFTARIKPETLFAVTSGQLGHNYTYLDLIKTPCLRRLTIITGIIWYGVASTYYGISLNVTGFGLSLHMTHFIYATVELPAKVLIYFSLEKLGRQLSQVGTLVLTGVCLIINIILPKDYWMFRTSVAVLGKGLSEASFTTVFLYTTELFPTVLSADRVAWAIPVLWPAWGRVSPLSLCYWRRHGFPSPRWSLGQWRSAQDWWPSFCQRPIRLNSPRPLRTLSRRERDQPASPHWNRVNFH</sequence>
<reference evidence="7" key="4">
    <citation type="submission" date="2025-08" db="UniProtKB">
        <authorList>
            <consortium name="Ensembl"/>
        </authorList>
    </citation>
    <scope>IDENTIFICATION</scope>
</reference>
<gene>
    <name evidence="7" type="primary">slc22a7b.1</name>
</gene>
<dbReference type="PANTHER" id="PTHR24064">
    <property type="entry name" value="SOLUTE CARRIER FAMILY 22 MEMBER"/>
    <property type="match status" value="1"/>
</dbReference>
<dbReference type="Ensembl" id="ENSEEET00000011082.2">
    <property type="protein sequence ID" value="ENSEEEP00000010954.2"/>
    <property type="gene ID" value="ENSEEEG00000005555.2"/>
</dbReference>
<dbReference type="OMA" id="CVVINIF"/>
<keyword evidence="4 6" id="KW-0472">Membrane</keyword>
<evidence type="ECO:0000313" key="8">
    <source>
        <dbReference type="Proteomes" id="UP000314983"/>
    </source>
</evidence>
<feature type="transmembrane region" description="Helical" evidence="6">
    <location>
        <begin position="140"/>
        <end position="160"/>
    </location>
</feature>
<reference evidence="7" key="3">
    <citation type="submission" date="2020-05" db="EMBL/GenBank/DDBJ databases">
        <title>Electrophorus electricus (electric eel) genome, fEleEle1, primary haplotype.</title>
        <authorList>
            <person name="Myers G."/>
            <person name="Meyer A."/>
            <person name="Fedrigo O."/>
            <person name="Formenti G."/>
            <person name="Rhie A."/>
            <person name="Tracey A."/>
            <person name="Sims Y."/>
            <person name="Jarvis E.D."/>
        </authorList>
    </citation>
    <scope>NUCLEOTIDE SEQUENCE [LARGE SCALE GENOMIC DNA]</scope>
</reference>
<reference evidence="8" key="1">
    <citation type="journal article" date="2014" name="Science">
        <title>Nonhuman genetics. Genomic basis for the convergent evolution of electric organs.</title>
        <authorList>
            <person name="Gallant J.R."/>
            <person name="Traeger L.L."/>
            <person name="Volkening J.D."/>
            <person name="Moffett H."/>
            <person name="Chen P.H."/>
            <person name="Novina C.D."/>
            <person name="Phillips G.N.Jr."/>
            <person name="Anand R."/>
            <person name="Wells G.B."/>
            <person name="Pinch M."/>
            <person name="Guth R."/>
            <person name="Unguez G.A."/>
            <person name="Albert J.S."/>
            <person name="Zakon H.H."/>
            <person name="Samanta M.P."/>
            <person name="Sussman M.R."/>
        </authorList>
    </citation>
    <scope>NUCLEOTIDE SEQUENCE [LARGE SCALE GENOMIC DNA]</scope>
</reference>
<feature type="transmembrane region" description="Helical" evidence="6">
    <location>
        <begin position="167"/>
        <end position="185"/>
    </location>
</feature>
<organism evidence="7 8">
    <name type="scientific">Electrophorus electricus</name>
    <name type="common">Electric eel</name>
    <name type="synonym">Gymnotus electricus</name>
    <dbReference type="NCBI Taxonomy" id="8005"/>
    <lineage>
        <taxon>Eukaryota</taxon>
        <taxon>Metazoa</taxon>
        <taxon>Chordata</taxon>
        <taxon>Craniata</taxon>
        <taxon>Vertebrata</taxon>
        <taxon>Euteleostomi</taxon>
        <taxon>Actinopterygii</taxon>
        <taxon>Neopterygii</taxon>
        <taxon>Teleostei</taxon>
        <taxon>Ostariophysi</taxon>
        <taxon>Gymnotiformes</taxon>
        <taxon>Gymnotoidei</taxon>
        <taxon>Gymnotidae</taxon>
        <taxon>Electrophorus</taxon>
    </lineage>
</organism>
<evidence type="ECO:0000256" key="1">
    <source>
        <dbReference type="ARBA" id="ARBA00004141"/>
    </source>
</evidence>
<accession>A0A4W4EGR8</accession>
<dbReference type="Gene3D" id="1.20.1250.20">
    <property type="entry name" value="MFS general substrate transporter like domains"/>
    <property type="match status" value="1"/>
</dbReference>
<reference evidence="8" key="2">
    <citation type="journal article" date="2017" name="Sci. Adv.">
        <title>A tail of two voltages: Proteomic comparison of the three electric organs of the electric eel.</title>
        <authorList>
            <person name="Traeger L.L."/>
            <person name="Sabat G."/>
            <person name="Barrett-Wilt G.A."/>
            <person name="Wells G.B."/>
            <person name="Sussman M.R."/>
        </authorList>
    </citation>
    <scope>NUCLEOTIDE SEQUENCE [LARGE SCALE GENOMIC DNA]</scope>
</reference>
<feature type="region of interest" description="Disordered" evidence="5">
    <location>
        <begin position="517"/>
        <end position="536"/>
    </location>
</feature>
<feature type="transmembrane region" description="Helical" evidence="6">
    <location>
        <begin position="334"/>
        <end position="352"/>
    </location>
</feature>
<feature type="transmembrane region" description="Helical" evidence="6">
    <location>
        <begin position="392"/>
        <end position="411"/>
    </location>
</feature>
<dbReference type="SUPFAM" id="SSF103473">
    <property type="entry name" value="MFS general substrate transporter"/>
    <property type="match status" value="1"/>
</dbReference>